<dbReference type="InterPro" id="IPR008775">
    <property type="entry name" value="Phytyl_CoA_dOase-like"/>
</dbReference>
<dbReference type="Pfam" id="PF05721">
    <property type="entry name" value="PhyH"/>
    <property type="match status" value="1"/>
</dbReference>
<keyword evidence="1" id="KW-0560">Oxidoreductase</keyword>
<dbReference type="PANTHER" id="PTHR20883">
    <property type="entry name" value="PHYTANOYL-COA DIOXYGENASE DOMAIN CONTAINING 1"/>
    <property type="match status" value="1"/>
</dbReference>
<sequence>MTTITNDRFSKDAPLDEITSSLRSNGYVIVENVLTPETVDKLLSEMMPYIDATPFGPDAFAGQTTKRTGSGVARSAEIRDLVVHPLCLGAAGELLKSSTEFQLSQTQLISAYPGSVAQKLHKDELIWDFFPFATDHHVMCQFFWALTDFTEENGGTRFIPGSDALDAEEASDDDTIAIEMTKGSVLIFTGKVVHGGGTNLTDEVRRGLILSYCAGWVRQEENQYLVAPPELARTFPEDLLKVIGYQQGCFAMGYAGDIEEPMDVLFGRKADTPIVPSQAAGKAANNTAQQWSKSVASRTVQG</sequence>
<dbReference type="Proteomes" id="UP001519332">
    <property type="component" value="Unassembled WGS sequence"/>
</dbReference>
<keyword evidence="2" id="KW-1185">Reference proteome</keyword>
<protein>
    <submittedName>
        <fullName evidence="1">Ectoine hydroxylase-related dioxygenase (Phytanoyl-CoA dioxygenase family)</fullName>
    </submittedName>
</protein>
<dbReference type="RefSeq" id="WP_209647165.1">
    <property type="nucleotide sequence ID" value="NZ_JAGINW010000001.1"/>
</dbReference>
<accession>A0ABS4U1R3</accession>
<gene>
    <name evidence="1" type="ORF">JOF56_010956</name>
</gene>
<dbReference type="Gene3D" id="2.60.120.620">
    <property type="entry name" value="q2cbj1_9rhob like domain"/>
    <property type="match status" value="1"/>
</dbReference>
<keyword evidence="1" id="KW-0223">Dioxygenase</keyword>
<dbReference type="EMBL" id="JAGINW010000001">
    <property type="protein sequence ID" value="MBP2330571.1"/>
    <property type="molecule type" value="Genomic_DNA"/>
</dbReference>
<dbReference type="PANTHER" id="PTHR20883:SF48">
    <property type="entry name" value="ECTOINE DIOXYGENASE"/>
    <property type="match status" value="1"/>
</dbReference>
<evidence type="ECO:0000313" key="1">
    <source>
        <dbReference type="EMBL" id="MBP2330571.1"/>
    </source>
</evidence>
<evidence type="ECO:0000313" key="2">
    <source>
        <dbReference type="Proteomes" id="UP001519332"/>
    </source>
</evidence>
<dbReference type="GO" id="GO:0051213">
    <property type="term" value="F:dioxygenase activity"/>
    <property type="evidence" value="ECO:0007669"/>
    <property type="project" value="UniProtKB-KW"/>
</dbReference>
<organism evidence="1 2">
    <name type="scientific">Kibdelosporangium banguiense</name>
    <dbReference type="NCBI Taxonomy" id="1365924"/>
    <lineage>
        <taxon>Bacteria</taxon>
        <taxon>Bacillati</taxon>
        <taxon>Actinomycetota</taxon>
        <taxon>Actinomycetes</taxon>
        <taxon>Pseudonocardiales</taxon>
        <taxon>Pseudonocardiaceae</taxon>
        <taxon>Kibdelosporangium</taxon>
    </lineage>
</organism>
<proteinExistence type="predicted"/>
<name>A0ABS4U1R3_9PSEU</name>
<reference evidence="1 2" key="1">
    <citation type="submission" date="2021-03" db="EMBL/GenBank/DDBJ databases">
        <title>Sequencing the genomes of 1000 actinobacteria strains.</title>
        <authorList>
            <person name="Klenk H.-P."/>
        </authorList>
    </citation>
    <scope>NUCLEOTIDE SEQUENCE [LARGE SCALE GENOMIC DNA]</scope>
    <source>
        <strain evidence="1 2">DSM 46670</strain>
    </source>
</reference>
<dbReference type="SUPFAM" id="SSF51197">
    <property type="entry name" value="Clavaminate synthase-like"/>
    <property type="match status" value="1"/>
</dbReference>
<comment type="caution">
    <text evidence="1">The sequence shown here is derived from an EMBL/GenBank/DDBJ whole genome shotgun (WGS) entry which is preliminary data.</text>
</comment>